<evidence type="ECO:0000313" key="2">
    <source>
        <dbReference type="Proteomes" id="UP001153332"/>
    </source>
</evidence>
<evidence type="ECO:0000313" key="1">
    <source>
        <dbReference type="EMBL" id="KAJ8126431.1"/>
    </source>
</evidence>
<name>A0ACC2JG43_9PEZI</name>
<gene>
    <name evidence="1" type="ORF">O1611_g7209</name>
</gene>
<dbReference type="Proteomes" id="UP001153332">
    <property type="component" value="Unassembled WGS sequence"/>
</dbReference>
<protein>
    <submittedName>
        <fullName evidence="1">Uncharacterized protein</fullName>
    </submittedName>
</protein>
<proteinExistence type="predicted"/>
<dbReference type="EMBL" id="JAPUUL010001859">
    <property type="protein sequence ID" value="KAJ8126431.1"/>
    <property type="molecule type" value="Genomic_DNA"/>
</dbReference>
<accession>A0ACC2JG43</accession>
<keyword evidence="2" id="KW-1185">Reference proteome</keyword>
<sequence>MNYAFLKLLLLGLSASQASALLRTDSQVVLGSSDSPDRNTPIHTVDDAILLALRRNPDPVDALVSLRPELAKELAEPRLLHLLGHNKPQWMTEGDKLRLRREGQKFKDITDYQDDTSEAALLQDLDRHHARCLDTADELL</sequence>
<organism evidence="1 2">
    <name type="scientific">Lasiodiplodia mahajangana</name>
    <dbReference type="NCBI Taxonomy" id="1108764"/>
    <lineage>
        <taxon>Eukaryota</taxon>
        <taxon>Fungi</taxon>
        <taxon>Dikarya</taxon>
        <taxon>Ascomycota</taxon>
        <taxon>Pezizomycotina</taxon>
        <taxon>Dothideomycetes</taxon>
        <taxon>Dothideomycetes incertae sedis</taxon>
        <taxon>Botryosphaeriales</taxon>
        <taxon>Botryosphaeriaceae</taxon>
        <taxon>Lasiodiplodia</taxon>
    </lineage>
</organism>
<reference evidence="1" key="1">
    <citation type="submission" date="2022-12" db="EMBL/GenBank/DDBJ databases">
        <title>Genome Sequence of Lasiodiplodia mahajangana.</title>
        <authorList>
            <person name="Buettner E."/>
        </authorList>
    </citation>
    <scope>NUCLEOTIDE SEQUENCE</scope>
    <source>
        <strain evidence="1">VT137</strain>
    </source>
</reference>
<comment type="caution">
    <text evidence="1">The sequence shown here is derived from an EMBL/GenBank/DDBJ whole genome shotgun (WGS) entry which is preliminary data.</text>
</comment>